<name>A0A1L3MT81_9BACI</name>
<evidence type="ECO:0000313" key="1">
    <source>
        <dbReference type="EMBL" id="APH05537.1"/>
    </source>
</evidence>
<dbReference type="AlphaFoldDB" id="A0A1L3MT81"/>
<proteinExistence type="predicted"/>
<evidence type="ECO:0008006" key="3">
    <source>
        <dbReference type="Google" id="ProtNLM"/>
    </source>
</evidence>
<keyword evidence="2" id="KW-1185">Reference proteome</keyword>
<dbReference type="STRING" id="1547283.A9C19_12675"/>
<organism evidence="1 2">
    <name type="scientific">Bacillus weihaiensis</name>
    <dbReference type="NCBI Taxonomy" id="1547283"/>
    <lineage>
        <taxon>Bacteria</taxon>
        <taxon>Bacillati</taxon>
        <taxon>Bacillota</taxon>
        <taxon>Bacilli</taxon>
        <taxon>Bacillales</taxon>
        <taxon>Bacillaceae</taxon>
        <taxon>Bacillus</taxon>
    </lineage>
</organism>
<sequence>MDSSTINEMLDQLKNGDLNEYHVPKDQFLSLRTILVNREDFKHFRGIAQQGGSIIYHYLKEPRS</sequence>
<gene>
    <name evidence="1" type="ORF">A9C19_12675</name>
</gene>
<protein>
    <recommendedName>
        <fullName evidence="3">Abortive phage infection protein</fullName>
    </recommendedName>
</protein>
<dbReference type="Proteomes" id="UP000181936">
    <property type="component" value="Chromosome"/>
</dbReference>
<dbReference type="EMBL" id="CP016020">
    <property type="protein sequence ID" value="APH05537.1"/>
    <property type="molecule type" value="Genomic_DNA"/>
</dbReference>
<dbReference type="KEGG" id="bwh:A9C19_12675"/>
<dbReference type="RefSeq" id="WP_072580327.1">
    <property type="nucleotide sequence ID" value="NZ_CP016020.1"/>
</dbReference>
<dbReference type="OrthoDB" id="2455488at2"/>
<reference evidence="1 2" key="1">
    <citation type="journal article" date="2016" name="Sci. Rep.">
        <title>Complete genome sequence and transcriptomic analysis of a novel marine strain Bacillus weihaiensis reveals the mechanism of brown algae degradation.</title>
        <authorList>
            <person name="Zhu Y."/>
            <person name="Chen P."/>
            <person name="Bao Y."/>
            <person name="Men Y."/>
            <person name="Zeng Y."/>
            <person name="Yang J."/>
            <person name="Sun J."/>
            <person name="Sun Y."/>
        </authorList>
    </citation>
    <scope>NUCLEOTIDE SEQUENCE [LARGE SCALE GENOMIC DNA]</scope>
    <source>
        <strain evidence="1 2">Alg07</strain>
    </source>
</reference>
<accession>A0A1L3MT81</accession>
<evidence type="ECO:0000313" key="2">
    <source>
        <dbReference type="Proteomes" id="UP000181936"/>
    </source>
</evidence>